<evidence type="ECO:0000256" key="6">
    <source>
        <dbReference type="ARBA" id="ARBA00023027"/>
    </source>
</evidence>
<feature type="binding site" evidence="8">
    <location>
        <position position="126"/>
    </location>
    <ligand>
        <name>[4Fe-4S] cluster</name>
        <dbReference type="ChEBI" id="CHEBI:49883"/>
    </ligand>
</feature>
<dbReference type="HAMAP" id="MF_01356">
    <property type="entry name" value="NDH1_NuoB"/>
    <property type="match status" value="1"/>
</dbReference>
<name>D0LPX6_HALO1</name>
<comment type="subcellular location">
    <subcellularLocation>
        <location evidence="8">Cell inner membrane</location>
        <topology evidence="8">Peripheral membrane protein</topology>
        <orientation evidence="8">Cytoplasmic side</orientation>
    </subcellularLocation>
</comment>
<dbReference type="Pfam" id="PF01058">
    <property type="entry name" value="Oxidored_q6"/>
    <property type="match status" value="1"/>
</dbReference>
<comment type="similarity">
    <text evidence="1 8 9">Belongs to the complex I 20 kDa subunit family.</text>
</comment>
<feature type="domain" description="NADH:ubiquinone oxidoreductase-like 20kDa subunit" evidence="10">
    <location>
        <begin position="31"/>
        <end position="139"/>
    </location>
</feature>
<keyword evidence="8" id="KW-1003">Cell membrane</keyword>
<dbReference type="KEGG" id="hoh:Hoch_4520"/>
<dbReference type="FunFam" id="3.40.50.12280:FF:000002">
    <property type="entry name" value="NADH-quinone oxidoreductase subunit B"/>
    <property type="match status" value="1"/>
</dbReference>
<dbReference type="GO" id="GO:0048038">
    <property type="term" value="F:quinone binding"/>
    <property type="evidence" value="ECO:0007669"/>
    <property type="project" value="UniProtKB-KW"/>
</dbReference>
<evidence type="ECO:0000256" key="1">
    <source>
        <dbReference type="ARBA" id="ARBA00009173"/>
    </source>
</evidence>
<keyword evidence="8 9" id="KW-0411">Iron-sulfur</keyword>
<feature type="binding site" evidence="8">
    <location>
        <position position="97"/>
    </location>
    <ligand>
        <name>[4Fe-4S] cluster</name>
        <dbReference type="ChEBI" id="CHEBI:49883"/>
    </ligand>
</feature>
<organism evidence="11 12">
    <name type="scientific">Haliangium ochraceum (strain DSM 14365 / JCM 11303 / SMP-2)</name>
    <dbReference type="NCBI Taxonomy" id="502025"/>
    <lineage>
        <taxon>Bacteria</taxon>
        <taxon>Pseudomonadati</taxon>
        <taxon>Myxococcota</taxon>
        <taxon>Polyangia</taxon>
        <taxon>Haliangiales</taxon>
        <taxon>Kofleriaceae</taxon>
        <taxon>Haliangium</taxon>
    </lineage>
</organism>
<dbReference type="PANTHER" id="PTHR11995">
    <property type="entry name" value="NADH DEHYDROGENASE"/>
    <property type="match status" value="1"/>
</dbReference>
<keyword evidence="12" id="KW-1185">Reference proteome</keyword>
<dbReference type="EC" id="7.1.1.-" evidence="8"/>
<dbReference type="GO" id="GO:0051539">
    <property type="term" value="F:4 iron, 4 sulfur cluster binding"/>
    <property type="evidence" value="ECO:0007669"/>
    <property type="project" value="UniProtKB-KW"/>
</dbReference>
<feature type="binding site" evidence="8">
    <location>
        <position position="32"/>
    </location>
    <ligand>
        <name>[4Fe-4S] cluster</name>
        <dbReference type="ChEBI" id="CHEBI:49883"/>
    </ligand>
</feature>
<dbReference type="eggNOG" id="COG0377">
    <property type="taxonomic scope" value="Bacteria"/>
</dbReference>
<dbReference type="AlphaFoldDB" id="D0LPX6"/>
<dbReference type="HOGENOM" id="CLU_055737_7_3_7"/>
<evidence type="ECO:0000313" key="12">
    <source>
        <dbReference type="Proteomes" id="UP000001880"/>
    </source>
</evidence>
<dbReference type="GO" id="GO:0015990">
    <property type="term" value="P:electron transport coupled proton transport"/>
    <property type="evidence" value="ECO:0007669"/>
    <property type="project" value="TreeGrafter"/>
</dbReference>
<comment type="function">
    <text evidence="7">NDH-1 shuttles electrons from NADH, via FMN and iron-sulfur (Fe-S) centers, to quinones in the respiratory chain. Couples the redox reaction to proton translocation (for every two electrons transferred, four hydrogen ions are translocated across the cytoplasmic membrane), and thus conserves the redox energy in a proton gradient.</text>
</comment>
<keyword evidence="11" id="KW-0560">Oxidoreductase</keyword>
<evidence type="ECO:0000313" key="11">
    <source>
        <dbReference type="EMBL" id="ACY17013.1"/>
    </source>
</evidence>
<dbReference type="Proteomes" id="UP000001880">
    <property type="component" value="Chromosome"/>
</dbReference>
<reference evidence="11 12" key="1">
    <citation type="journal article" date="2010" name="Stand. Genomic Sci.">
        <title>Complete genome sequence of Haliangium ochraceum type strain (SMP-2).</title>
        <authorList>
            <consortium name="US DOE Joint Genome Institute (JGI-PGF)"/>
            <person name="Ivanova N."/>
            <person name="Daum C."/>
            <person name="Lang E."/>
            <person name="Abt B."/>
            <person name="Kopitz M."/>
            <person name="Saunders E."/>
            <person name="Lapidus A."/>
            <person name="Lucas S."/>
            <person name="Glavina Del Rio T."/>
            <person name="Nolan M."/>
            <person name="Tice H."/>
            <person name="Copeland A."/>
            <person name="Cheng J.F."/>
            <person name="Chen F."/>
            <person name="Bruce D."/>
            <person name="Goodwin L."/>
            <person name="Pitluck S."/>
            <person name="Mavromatis K."/>
            <person name="Pati A."/>
            <person name="Mikhailova N."/>
            <person name="Chen A."/>
            <person name="Palaniappan K."/>
            <person name="Land M."/>
            <person name="Hauser L."/>
            <person name="Chang Y.J."/>
            <person name="Jeffries C.D."/>
            <person name="Detter J.C."/>
            <person name="Brettin T."/>
            <person name="Rohde M."/>
            <person name="Goker M."/>
            <person name="Bristow J."/>
            <person name="Markowitz V."/>
            <person name="Eisen J.A."/>
            <person name="Hugenholtz P."/>
            <person name="Kyrpides N.C."/>
            <person name="Klenk H.P."/>
        </authorList>
    </citation>
    <scope>NUCLEOTIDE SEQUENCE [LARGE SCALE GENOMIC DNA]</scope>
    <source>
        <strain evidence="12">DSM 14365 / CIP 107738 / JCM 11303 / AJ 13395 / SMP-2</strain>
    </source>
</reference>
<dbReference type="STRING" id="502025.Hoch_4520"/>
<evidence type="ECO:0000259" key="10">
    <source>
        <dbReference type="Pfam" id="PF01058"/>
    </source>
</evidence>
<dbReference type="GO" id="GO:0008137">
    <property type="term" value="F:NADH dehydrogenase (ubiquinone) activity"/>
    <property type="evidence" value="ECO:0007669"/>
    <property type="project" value="InterPro"/>
</dbReference>
<keyword evidence="8 9" id="KW-0408">Iron</keyword>
<keyword evidence="3 8" id="KW-0997">Cell inner membrane</keyword>
<evidence type="ECO:0000256" key="4">
    <source>
        <dbReference type="ARBA" id="ARBA00022719"/>
    </source>
</evidence>
<dbReference type="SUPFAM" id="SSF56770">
    <property type="entry name" value="HydA/Nqo6-like"/>
    <property type="match status" value="1"/>
</dbReference>
<dbReference type="GO" id="GO:0005506">
    <property type="term" value="F:iron ion binding"/>
    <property type="evidence" value="ECO:0007669"/>
    <property type="project" value="UniProtKB-UniRule"/>
</dbReference>
<gene>
    <name evidence="8" type="primary">nuoB</name>
    <name evidence="11" type="ordered locus">Hoch_4520</name>
</gene>
<dbReference type="GO" id="GO:0050136">
    <property type="term" value="F:NADH dehydrogenase (quinone) (non-electrogenic) activity"/>
    <property type="evidence" value="ECO:0007669"/>
    <property type="project" value="UniProtKB-UniRule"/>
</dbReference>
<dbReference type="InterPro" id="IPR006138">
    <property type="entry name" value="NADH_UQ_OxRdtase_20Kd_su"/>
</dbReference>
<comment type="function">
    <text evidence="8">NDH-1 shuttles electrons from NADH, via FMN and iron-sulfur (Fe-S) centers, to quinones in the respiratory chain. The immediate electron acceptor for the enzyme in this species is believed to be ubiquinone. Couples the redox reaction to proton translocation (for every two electrons transferred, four hydrogen ions are translocated across the cytoplasmic membrane), and thus conserves the redox energy in a proton gradient.</text>
</comment>
<comment type="catalytic activity">
    <reaction evidence="8">
        <text>a quinone + NADH + 5 H(+)(in) = a quinol + NAD(+) + 4 H(+)(out)</text>
        <dbReference type="Rhea" id="RHEA:57888"/>
        <dbReference type="ChEBI" id="CHEBI:15378"/>
        <dbReference type="ChEBI" id="CHEBI:24646"/>
        <dbReference type="ChEBI" id="CHEBI:57540"/>
        <dbReference type="ChEBI" id="CHEBI:57945"/>
        <dbReference type="ChEBI" id="CHEBI:132124"/>
    </reaction>
</comment>
<dbReference type="Gene3D" id="3.40.50.12280">
    <property type="match status" value="1"/>
</dbReference>
<dbReference type="GO" id="GO:0045271">
    <property type="term" value="C:respiratory chain complex I"/>
    <property type="evidence" value="ECO:0007669"/>
    <property type="project" value="TreeGrafter"/>
</dbReference>
<evidence type="ECO:0000256" key="9">
    <source>
        <dbReference type="RuleBase" id="RU004464"/>
    </source>
</evidence>
<evidence type="ECO:0000256" key="3">
    <source>
        <dbReference type="ARBA" id="ARBA00022519"/>
    </source>
</evidence>
<dbReference type="NCBIfam" id="TIGR01957">
    <property type="entry name" value="nuoB_fam"/>
    <property type="match status" value="1"/>
</dbReference>
<dbReference type="RefSeq" id="WP_012829611.1">
    <property type="nucleotide sequence ID" value="NC_013440.1"/>
</dbReference>
<keyword evidence="4 8" id="KW-0874">Quinone</keyword>
<keyword evidence="6 8" id="KW-0520">NAD</keyword>
<proteinExistence type="inferred from homology"/>
<evidence type="ECO:0000256" key="7">
    <source>
        <dbReference type="ARBA" id="ARBA00025189"/>
    </source>
</evidence>
<feature type="binding site" evidence="8">
    <location>
        <position position="31"/>
    </location>
    <ligand>
        <name>[4Fe-4S] cluster</name>
        <dbReference type="ChEBI" id="CHEBI:49883"/>
    </ligand>
</feature>
<keyword evidence="8" id="KW-0472">Membrane</keyword>
<dbReference type="OrthoDB" id="9786737at2"/>
<keyword evidence="8 9" id="KW-0004">4Fe-4S</keyword>
<dbReference type="GO" id="GO:0009060">
    <property type="term" value="P:aerobic respiration"/>
    <property type="evidence" value="ECO:0007669"/>
    <property type="project" value="TreeGrafter"/>
</dbReference>
<evidence type="ECO:0000256" key="2">
    <source>
        <dbReference type="ARBA" id="ARBA00022448"/>
    </source>
</evidence>
<keyword evidence="2 8" id="KW-0813">Transport</keyword>
<keyword evidence="8" id="KW-0830">Ubiquinone</keyword>
<dbReference type="NCBIfam" id="NF005012">
    <property type="entry name" value="PRK06411.1"/>
    <property type="match status" value="1"/>
</dbReference>
<evidence type="ECO:0000256" key="5">
    <source>
        <dbReference type="ARBA" id="ARBA00022967"/>
    </source>
</evidence>
<keyword evidence="5 8" id="KW-1278">Translocase</keyword>
<dbReference type="GO" id="GO:0005886">
    <property type="term" value="C:plasma membrane"/>
    <property type="evidence" value="ECO:0007669"/>
    <property type="project" value="UniProtKB-SubCell"/>
</dbReference>
<dbReference type="InterPro" id="IPR006137">
    <property type="entry name" value="NADH_UbQ_OxRdtase-like_20kDa"/>
</dbReference>
<sequence length="167" mass="18567">MGLELVTTRVEDAANWGRKFSLFTYPFVTACCGMEFMSVAAPKYDIARFGAEFPRFSPRQSDLLMVVGTITERQGPVLKRVYEQMAEPNWVVAFGVCASTGGFYQNYSAMPGADQVIPVDIYIPGCPPRPEQVLDALIMLQQRVQEGRGHSQLRNKRQALAKQAAAE</sequence>
<comment type="cofactor">
    <cofactor evidence="8">
        <name>[4Fe-4S] cluster</name>
        <dbReference type="ChEBI" id="CHEBI:49883"/>
    </cofactor>
    <text evidence="8">Binds 1 [4Fe-4S] cluster.</text>
</comment>
<dbReference type="EMBL" id="CP001804">
    <property type="protein sequence ID" value="ACY17013.1"/>
    <property type="molecule type" value="Genomic_DNA"/>
</dbReference>
<dbReference type="PANTHER" id="PTHR11995:SF14">
    <property type="entry name" value="NADH DEHYDROGENASE [UBIQUINONE] IRON-SULFUR PROTEIN 7, MITOCHONDRIAL"/>
    <property type="match status" value="1"/>
</dbReference>
<keyword evidence="8 9" id="KW-0479">Metal-binding</keyword>
<comment type="subunit">
    <text evidence="8">NDH-1 is composed of 14 different subunits. Subunits NuoB, C, D, E, F, and G constitute the peripheral sector of the complex.</text>
</comment>
<protein>
    <recommendedName>
        <fullName evidence="8">NADH-quinone oxidoreductase subunit B</fullName>
        <ecNumber evidence="8">7.1.1.-</ecNumber>
    </recommendedName>
    <alternativeName>
        <fullName evidence="8">NADH dehydrogenase I subunit B</fullName>
    </alternativeName>
    <alternativeName>
        <fullName evidence="8">NDH-1 subunit B</fullName>
    </alternativeName>
</protein>
<evidence type="ECO:0000256" key="8">
    <source>
        <dbReference type="HAMAP-Rule" id="MF_01356"/>
    </source>
</evidence>
<accession>D0LPX6</accession>